<dbReference type="PANTHER" id="PTHR38846:SF1">
    <property type="entry name" value="C3H1-TYPE DOMAIN-CONTAINING PROTEIN"/>
    <property type="match status" value="1"/>
</dbReference>
<evidence type="ECO:0000256" key="1">
    <source>
        <dbReference type="SAM" id="MobiDB-lite"/>
    </source>
</evidence>
<keyword evidence="3" id="KW-1185">Reference proteome</keyword>
<organism evidence="2 3">
    <name type="scientific">Candolleomyces eurysporus</name>
    <dbReference type="NCBI Taxonomy" id="2828524"/>
    <lineage>
        <taxon>Eukaryota</taxon>
        <taxon>Fungi</taxon>
        <taxon>Dikarya</taxon>
        <taxon>Basidiomycota</taxon>
        <taxon>Agaricomycotina</taxon>
        <taxon>Agaricomycetes</taxon>
        <taxon>Agaricomycetidae</taxon>
        <taxon>Agaricales</taxon>
        <taxon>Agaricineae</taxon>
        <taxon>Psathyrellaceae</taxon>
        <taxon>Candolleomyces</taxon>
    </lineage>
</organism>
<name>A0A9W8JB57_9AGAR</name>
<dbReference type="EMBL" id="JANBPK010000865">
    <property type="protein sequence ID" value="KAJ2929609.1"/>
    <property type="molecule type" value="Genomic_DNA"/>
</dbReference>
<protein>
    <submittedName>
        <fullName evidence="2">Uncharacterized protein</fullName>
    </submittedName>
</protein>
<comment type="caution">
    <text evidence="2">The sequence shown here is derived from an EMBL/GenBank/DDBJ whole genome shotgun (WGS) entry which is preliminary data.</text>
</comment>
<dbReference type="AlphaFoldDB" id="A0A9W8JB57"/>
<feature type="compositionally biased region" description="Basic residues" evidence="1">
    <location>
        <begin position="19"/>
        <end position="33"/>
    </location>
</feature>
<evidence type="ECO:0000313" key="2">
    <source>
        <dbReference type="EMBL" id="KAJ2929609.1"/>
    </source>
</evidence>
<sequence>MSTTVVTANATPAATGYGRPKRPGWWWKRRRERMRQGRAEEEPVQEIPSGAYIEELPDDATVTEETLAPAIQEDGNAGAKEEAKQQRTQTRTRTRTKRRNNGTKNKKKVKGDATDASITEDIEGEAPASEAIPAGPVQEFFAQYEGFVYRPRVKPNKEFNRLGHMMNWQRGDDERNSAWRQLASAMAFQFEERYGSDVNDLGAWQKLCERIGITPIPNELEEAKEASVFTSRETRSLWMIQQAVLNTHVNLVDLTTLPENEEITIFASERQLSKYTRERSAIFPRSDAVASGTLLHSLLRRITFPPPAGSRRDLNGRIIRPNHRDEDARPLPGSD</sequence>
<dbReference type="Proteomes" id="UP001140091">
    <property type="component" value="Unassembled WGS sequence"/>
</dbReference>
<feature type="compositionally biased region" description="Low complexity" evidence="1">
    <location>
        <begin position="1"/>
        <end position="15"/>
    </location>
</feature>
<feature type="region of interest" description="Disordered" evidence="1">
    <location>
        <begin position="1"/>
        <end position="117"/>
    </location>
</feature>
<accession>A0A9W8JB57</accession>
<gene>
    <name evidence="2" type="ORF">H1R20_g7495</name>
</gene>
<feature type="compositionally biased region" description="Basic residues" evidence="1">
    <location>
        <begin position="90"/>
        <end position="109"/>
    </location>
</feature>
<feature type="non-terminal residue" evidence="2">
    <location>
        <position position="335"/>
    </location>
</feature>
<evidence type="ECO:0000313" key="3">
    <source>
        <dbReference type="Proteomes" id="UP001140091"/>
    </source>
</evidence>
<feature type="region of interest" description="Disordered" evidence="1">
    <location>
        <begin position="309"/>
        <end position="335"/>
    </location>
</feature>
<reference evidence="2" key="1">
    <citation type="submission" date="2022-06" db="EMBL/GenBank/DDBJ databases">
        <title>Genome Sequence of Candolleomyces eurysporus.</title>
        <authorList>
            <person name="Buettner E."/>
        </authorList>
    </citation>
    <scope>NUCLEOTIDE SEQUENCE</scope>
    <source>
        <strain evidence="2">VTCC 930004</strain>
    </source>
</reference>
<proteinExistence type="predicted"/>
<dbReference type="PANTHER" id="PTHR38846">
    <property type="entry name" value="C3H1-TYPE DOMAIN-CONTAINING PROTEIN"/>
    <property type="match status" value="1"/>
</dbReference>
<dbReference type="OrthoDB" id="6105938at2759"/>